<reference evidence="1" key="1">
    <citation type="submission" date="2020-04" db="EMBL/GenBank/DDBJ databases">
        <authorList>
            <person name="Chiriac C."/>
            <person name="Salcher M."/>
            <person name="Ghai R."/>
            <person name="Kavagutti S V."/>
        </authorList>
    </citation>
    <scope>NUCLEOTIDE SEQUENCE</scope>
</reference>
<sequence length="162" mass="18706">MTTLASAFGKEFEDNKDLVRIRSFEMNGHTFKVKVPLTSEYEAMILKTSEVDKEAVNEYYKKLTEEFISKKDELDPKLGVVFKDNDVEIQGRSMKETARNKVVTENRILAMVKMIVPEVKDFDMQSITYEMVEELFPFSLQLELIERIGEVISPNYSSSKGK</sequence>
<name>A0A6J5KMH1_9CAUD</name>
<gene>
    <name evidence="1" type="ORF">UFOVP11_23</name>
</gene>
<evidence type="ECO:0000313" key="1">
    <source>
        <dbReference type="EMBL" id="CAB4121440.1"/>
    </source>
</evidence>
<proteinExistence type="predicted"/>
<dbReference type="EMBL" id="LR796147">
    <property type="protein sequence ID" value="CAB4121440.1"/>
    <property type="molecule type" value="Genomic_DNA"/>
</dbReference>
<protein>
    <submittedName>
        <fullName evidence="1">Uncharacterized protein</fullName>
    </submittedName>
</protein>
<accession>A0A6J5KMH1</accession>
<organism evidence="1">
    <name type="scientific">uncultured Caudovirales phage</name>
    <dbReference type="NCBI Taxonomy" id="2100421"/>
    <lineage>
        <taxon>Viruses</taxon>
        <taxon>Duplodnaviria</taxon>
        <taxon>Heunggongvirae</taxon>
        <taxon>Uroviricota</taxon>
        <taxon>Caudoviricetes</taxon>
        <taxon>Peduoviridae</taxon>
        <taxon>Maltschvirus</taxon>
        <taxon>Maltschvirus maltsch</taxon>
    </lineage>
</organism>